<evidence type="ECO:0000313" key="12">
    <source>
        <dbReference type="Proteomes" id="UP001054889"/>
    </source>
</evidence>
<keyword evidence="6" id="KW-0325">Glycoprotein</keyword>
<dbReference type="Proteomes" id="UP001054889">
    <property type="component" value="Unassembled WGS sequence"/>
</dbReference>
<comment type="similarity">
    <text evidence="1 7">Belongs to the expansin family. Expansin A subfamily.</text>
</comment>
<dbReference type="SMART" id="SM00837">
    <property type="entry name" value="DPBB_1"/>
    <property type="match status" value="1"/>
</dbReference>
<evidence type="ECO:0000259" key="10">
    <source>
        <dbReference type="PROSITE" id="PS50843"/>
    </source>
</evidence>
<proteinExistence type="inferred from homology"/>
<dbReference type="Gene3D" id="2.60.40.760">
    <property type="entry name" value="Expansin, cellulose-binding-like domain"/>
    <property type="match status" value="1"/>
</dbReference>
<comment type="function">
    <text evidence="7">Causes loosening and extension of plant cell walls by disrupting non-covalent bonding between cellulose microfibrils and matrix glucans. No enzymatic activity has been found.</text>
</comment>
<evidence type="ECO:0000259" key="9">
    <source>
        <dbReference type="PROSITE" id="PS50842"/>
    </source>
</evidence>
<dbReference type="SUPFAM" id="SSF49590">
    <property type="entry name" value="PHL pollen allergen"/>
    <property type="match status" value="1"/>
</dbReference>
<sequence length="359" mass="39163">MAALLLLLLLSPVWSVAGAGGWEDAHATFYGDETGAETMQGACGYGNLFDQGYGLSTAALSVALFNGGWSCGGCYEIRCTNSSYCKPGGGGGASVTITATNLCPANYSKPNENWCNPPRRHFDLSKPMFLRLVTDFHVGIIPVQYRRVPCVKSGGVRFQMMGNRWWVAVLVFNVAADGEVKAVAVKGSKDGETWMNMRRNWGQIWEGGARLIGQGLSFRVVARDGRAVVMDHVVPPGFLSTPIFLEVKTCLAASTLKPGELGSGGELSDQGREQRSGAVPRRSMWRRGILAGGGKRPRILDGCWVVATGDAPLRPPDCMALREDVEQLPTLCKEDQRLREEVEQRLREDAEQQLPRLRE</sequence>
<name>A0AAV5FVV2_ELECO</name>
<keyword evidence="3 7" id="KW-0964">Secreted</keyword>
<keyword evidence="12" id="KW-1185">Reference proteome</keyword>
<dbReference type="AlphaFoldDB" id="A0AAV5FVV2"/>
<evidence type="ECO:0000313" key="11">
    <source>
        <dbReference type="EMBL" id="GJN39838.1"/>
    </source>
</evidence>
<protein>
    <recommendedName>
        <fullName evidence="7">Expansin</fullName>
    </recommendedName>
</protein>
<dbReference type="PANTHER" id="PTHR31867">
    <property type="entry name" value="EXPANSIN-A15"/>
    <property type="match status" value="1"/>
</dbReference>
<feature type="domain" description="Expansin-like EG45" evidence="9">
    <location>
        <begin position="40"/>
        <end position="155"/>
    </location>
</feature>
<dbReference type="CDD" id="cd22274">
    <property type="entry name" value="DPBB_EXPA_N"/>
    <property type="match status" value="1"/>
</dbReference>
<comment type="caution">
    <text evidence="11">The sequence shown here is derived from an EMBL/GenBank/DDBJ whole genome shotgun (WGS) entry which is preliminary data.</text>
</comment>
<evidence type="ECO:0000256" key="7">
    <source>
        <dbReference type="RuleBase" id="RU365023"/>
    </source>
</evidence>
<dbReference type="Gene3D" id="2.40.40.10">
    <property type="entry name" value="RlpA-like domain"/>
    <property type="match status" value="1"/>
</dbReference>
<keyword evidence="4 7" id="KW-0732">Signal</keyword>
<dbReference type="PRINTS" id="PR01225">
    <property type="entry name" value="EXPANSNFAMLY"/>
</dbReference>
<dbReference type="InterPro" id="IPR036749">
    <property type="entry name" value="Expansin_CBD_sf"/>
</dbReference>
<feature type="signal peptide" evidence="7">
    <location>
        <begin position="1"/>
        <end position="18"/>
    </location>
</feature>
<evidence type="ECO:0000256" key="4">
    <source>
        <dbReference type="ARBA" id="ARBA00022729"/>
    </source>
</evidence>
<dbReference type="InterPro" id="IPR002963">
    <property type="entry name" value="Expansin"/>
</dbReference>
<dbReference type="GO" id="GO:0009664">
    <property type="term" value="P:plant-type cell wall organization"/>
    <property type="evidence" value="ECO:0007669"/>
    <property type="project" value="InterPro"/>
</dbReference>
<feature type="region of interest" description="Disordered" evidence="8">
    <location>
        <begin position="261"/>
        <end position="280"/>
    </location>
</feature>
<comment type="subcellular location">
    <subcellularLocation>
        <location evidence="7">Secreted</location>
        <location evidence="7">Cell wall</location>
    </subcellularLocation>
    <subcellularLocation>
        <location evidence="7">Membrane</location>
        <topology evidence="7">Peripheral membrane protein</topology>
    </subcellularLocation>
</comment>
<dbReference type="GO" id="GO:0016020">
    <property type="term" value="C:membrane"/>
    <property type="evidence" value="ECO:0007669"/>
    <property type="project" value="UniProtKB-SubCell"/>
</dbReference>
<organism evidence="11 12">
    <name type="scientific">Eleusine coracana subsp. coracana</name>
    <dbReference type="NCBI Taxonomy" id="191504"/>
    <lineage>
        <taxon>Eukaryota</taxon>
        <taxon>Viridiplantae</taxon>
        <taxon>Streptophyta</taxon>
        <taxon>Embryophyta</taxon>
        <taxon>Tracheophyta</taxon>
        <taxon>Spermatophyta</taxon>
        <taxon>Magnoliopsida</taxon>
        <taxon>Liliopsida</taxon>
        <taxon>Poales</taxon>
        <taxon>Poaceae</taxon>
        <taxon>PACMAD clade</taxon>
        <taxon>Chloridoideae</taxon>
        <taxon>Cynodonteae</taxon>
        <taxon>Eleusininae</taxon>
        <taxon>Eleusine</taxon>
    </lineage>
</organism>
<reference evidence="11" key="2">
    <citation type="submission" date="2021-12" db="EMBL/GenBank/DDBJ databases">
        <title>Resequencing data analysis of finger millet.</title>
        <authorList>
            <person name="Hatakeyama M."/>
            <person name="Aluri S."/>
            <person name="Balachadran M.T."/>
            <person name="Sivarajan S.R."/>
            <person name="Poveda L."/>
            <person name="Shimizu-Inatsugi R."/>
            <person name="Schlapbach R."/>
            <person name="Sreeman S.M."/>
            <person name="Shimizu K.K."/>
        </authorList>
    </citation>
    <scope>NUCLEOTIDE SEQUENCE</scope>
</reference>
<keyword evidence="2 7" id="KW-0134">Cell wall</keyword>
<keyword evidence="7" id="KW-0961">Cell wall biogenesis/degradation</keyword>
<dbReference type="EMBL" id="BQKI01000098">
    <property type="protein sequence ID" value="GJN39838.1"/>
    <property type="molecule type" value="Genomic_DNA"/>
</dbReference>
<evidence type="ECO:0000256" key="2">
    <source>
        <dbReference type="ARBA" id="ARBA00022512"/>
    </source>
</evidence>
<dbReference type="InterPro" id="IPR009009">
    <property type="entry name" value="RlpA-like_DPBB"/>
</dbReference>
<accession>A0AAV5FVV2</accession>
<dbReference type="InterPro" id="IPR007117">
    <property type="entry name" value="Expansin_CBD"/>
</dbReference>
<dbReference type="PROSITE" id="PS50843">
    <property type="entry name" value="EXPANSIN_CBD"/>
    <property type="match status" value="1"/>
</dbReference>
<dbReference type="PRINTS" id="PR01226">
    <property type="entry name" value="EXPANSIN"/>
</dbReference>
<dbReference type="PROSITE" id="PS50842">
    <property type="entry name" value="EXPANSIN_EG45"/>
    <property type="match status" value="1"/>
</dbReference>
<feature type="chain" id="PRO_5043102732" description="Expansin" evidence="7">
    <location>
        <begin position="19"/>
        <end position="359"/>
    </location>
</feature>
<dbReference type="InterPro" id="IPR007112">
    <property type="entry name" value="Expansin/allergen_DPBB_dom"/>
</dbReference>
<feature type="domain" description="Expansin-like CBD" evidence="10">
    <location>
        <begin position="165"/>
        <end position="246"/>
    </location>
</feature>
<dbReference type="GO" id="GO:0005576">
    <property type="term" value="C:extracellular region"/>
    <property type="evidence" value="ECO:0007669"/>
    <property type="project" value="InterPro"/>
</dbReference>
<dbReference type="InterPro" id="IPR036908">
    <property type="entry name" value="RlpA-like_sf"/>
</dbReference>
<dbReference type="Pfam" id="PF03330">
    <property type="entry name" value="DPBB_1"/>
    <property type="match status" value="1"/>
</dbReference>
<evidence type="ECO:0000256" key="3">
    <source>
        <dbReference type="ARBA" id="ARBA00022525"/>
    </source>
</evidence>
<evidence type="ECO:0000256" key="8">
    <source>
        <dbReference type="SAM" id="MobiDB-lite"/>
    </source>
</evidence>
<evidence type="ECO:0000256" key="1">
    <source>
        <dbReference type="ARBA" id="ARBA00005392"/>
    </source>
</evidence>
<dbReference type="InterPro" id="IPR007118">
    <property type="entry name" value="Expan_Lol_pI"/>
</dbReference>
<dbReference type="SUPFAM" id="SSF50685">
    <property type="entry name" value="Barwin-like endoglucanases"/>
    <property type="match status" value="1"/>
</dbReference>
<dbReference type="Pfam" id="PF01357">
    <property type="entry name" value="Expansin_C"/>
    <property type="match status" value="1"/>
</dbReference>
<evidence type="ECO:0000256" key="6">
    <source>
        <dbReference type="ARBA" id="ARBA00023180"/>
    </source>
</evidence>
<keyword evidence="5" id="KW-0472">Membrane</keyword>
<reference evidence="11" key="1">
    <citation type="journal article" date="2018" name="DNA Res.">
        <title>Multiple hybrid de novo genome assembly of finger millet, an orphan allotetraploid crop.</title>
        <authorList>
            <person name="Hatakeyama M."/>
            <person name="Aluri S."/>
            <person name="Balachadran M.T."/>
            <person name="Sivarajan S.R."/>
            <person name="Patrignani A."/>
            <person name="Gruter S."/>
            <person name="Poveda L."/>
            <person name="Shimizu-Inatsugi R."/>
            <person name="Baeten J."/>
            <person name="Francoijs K.J."/>
            <person name="Nataraja K.N."/>
            <person name="Reddy Y.A.N."/>
            <person name="Phadnis S."/>
            <person name="Ravikumar R.L."/>
            <person name="Schlapbach R."/>
            <person name="Sreeman S.M."/>
            <person name="Shimizu K.K."/>
        </authorList>
    </citation>
    <scope>NUCLEOTIDE SEQUENCE</scope>
</reference>
<gene>
    <name evidence="11" type="primary">gb28984</name>
    <name evidence="11" type="ORF">PR202_gb28984</name>
</gene>
<evidence type="ECO:0000256" key="5">
    <source>
        <dbReference type="ARBA" id="ARBA00023136"/>
    </source>
</evidence>